<proteinExistence type="predicted"/>
<name>A0ABR9SIP3_9BURK</name>
<gene>
    <name evidence="1" type="ORF">IM725_15015</name>
</gene>
<sequence>MPELQRNEFRHAPASGGPRALLRRGALGLAFSASALLLAGCGGGGVDTVNLGISAVVAGQPVATVFQPGPVGSLDLSAGQSIELDANEPVNWSFSVGGSPLVGDGTTVYYDGLAITETSVTPSSVVLNTQVTGPYTSPVVVSMTATSTVDATVVTGVDLVVH</sequence>
<evidence type="ECO:0008006" key="3">
    <source>
        <dbReference type="Google" id="ProtNLM"/>
    </source>
</evidence>
<keyword evidence="2" id="KW-1185">Reference proteome</keyword>
<evidence type="ECO:0000313" key="1">
    <source>
        <dbReference type="EMBL" id="MBE7941887.1"/>
    </source>
</evidence>
<accession>A0ABR9SIP3</accession>
<comment type="caution">
    <text evidence="1">The sequence shown here is derived from an EMBL/GenBank/DDBJ whole genome shotgun (WGS) entry which is preliminary data.</text>
</comment>
<evidence type="ECO:0000313" key="2">
    <source>
        <dbReference type="Proteomes" id="UP000715965"/>
    </source>
</evidence>
<dbReference type="RefSeq" id="WP_193781448.1">
    <property type="nucleotide sequence ID" value="NZ_JADDOJ010000068.1"/>
</dbReference>
<dbReference type="EMBL" id="JADDOJ010000068">
    <property type="protein sequence ID" value="MBE7941887.1"/>
    <property type="molecule type" value="Genomic_DNA"/>
</dbReference>
<organism evidence="1 2">
    <name type="scientific">Ramlibacter aquaticus</name>
    <dbReference type="NCBI Taxonomy" id="2780094"/>
    <lineage>
        <taxon>Bacteria</taxon>
        <taxon>Pseudomonadati</taxon>
        <taxon>Pseudomonadota</taxon>
        <taxon>Betaproteobacteria</taxon>
        <taxon>Burkholderiales</taxon>
        <taxon>Comamonadaceae</taxon>
        <taxon>Ramlibacter</taxon>
    </lineage>
</organism>
<protein>
    <recommendedName>
        <fullName evidence="3">PKD domain-containing protein</fullName>
    </recommendedName>
</protein>
<dbReference type="Proteomes" id="UP000715965">
    <property type="component" value="Unassembled WGS sequence"/>
</dbReference>
<reference evidence="1 2" key="1">
    <citation type="submission" date="2020-10" db="EMBL/GenBank/DDBJ databases">
        <title>Draft genome of Ramlibacter aquaticus LMG 30558.</title>
        <authorList>
            <person name="Props R."/>
        </authorList>
    </citation>
    <scope>NUCLEOTIDE SEQUENCE [LARGE SCALE GENOMIC DNA]</scope>
    <source>
        <strain evidence="1 2">LMG 30558</strain>
    </source>
</reference>